<dbReference type="EMBL" id="JAHSQO010000004">
    <property type="protein sequence ID" value="MBY8917537.1"/>
    <property type="molecule type" value="Genomic_DNA"/>
</dbReference>
<keyword evidence="2" id="KW-1185">Reference proteome</keyword>
<keyword evidence="1" id="KW-0418">Kinase</keyword>
<sequence length="179" mass="19529">MQEIAVWTGQGCILTTKDFTILEFLQERRHRFGETYAALLRAKLDAATVIFREDMPAHVTTLNSRVRFRIGDEPPQTRIISHDELQGFVGLTLPLTTLRGLALLGLAAGESIVLPRDGTAAPERVVLEAVLYQPEAARRKMRATKRPALRLVHSADTGTVPHRAAVISGGDDDPGPSAA</sequence>
<organism evidence="1 2">
    <name type="scientific">Nitratireductor rhodophyticola</name>
    <dbReference type="NCBI Taxonomy" id="2854036"/>
    <lineage>
        <taxon>Bacteria</taxon>
        <taxon>Pseudomonadati</taxon>
        <taxon>Pseudomonadota</taxon>
        <taxon>Alphaproteobacteria</taxon>
        <taxon>Hyphomicrobiales</taxon>
        <taxon>Phyllobacteriaceae</taxon>
        <taxon>Nitratireductor</taxon>
    </lineage>
</organism>
<dbReference type="Gene3D" id="3.10.50.30">
    <property type="entry name" value="Transcription elongation factor, GreA/GreB, C-terminal domain"/>
    <property type="match status" value="1"/>
</dbReference>
<dbReference type="GO" id="GO:0016301">
    <property type="term" value="F:kinase activity"/>
    <property type="evidence" value="ECO:0007669"/>
    <property type="project" value="UniProtKB-KW"/>
</dbReference>
<gene>
    <name evidence="1" type="ORF">KVG22_13115</name>
</gene>
<reference evidence="1 2" key="1">
    <citation type="submission" date="2021-06" db="EMBL/GenBank/DDBJ databases">
        <title>Nitratireductor porphyridii sp. nov., isolated from a small marine red alga, Porphyridium purpureum in South Korea.</title>
        <authorList>
            <person name="Kim K.H."/>
            <person name="Kristyanto S."/>
            <person name="Jeon C.O."/>
        </authorList>
    </citation>
    <scope>NUCLEOTIDE SEQUENCE [LARGE SCALE GENOMIC DNA]</scope>
    <source>
        <strain evidence="1 2">R6</strain>
    </source>
</reference>
<comment type="caution">
    <text evidence="1">The sequence shown here is derived from an EMBL/GenBank/DDBJ whole genome shotgun (WGS) entry which is preliminary data.</text>
</comment>
<keyword evidence="1" id="KW-0808">Transferase</keyword>
<name>A0ABS7R9C6_9HYPH</name>
<accession>A0ABS7R9C6</accession>
<dbReference type="InterPro" id="IPR036953">
    <property type="entry name" value="GreA/GreB_C_sf"/>
</dbReference>
<protein>
    <submittedName>
        <fullName evidence="1">Nucleoside-diphosphate kinase</fullName>
    </submittedName>
</protein>
<evidence type="ECO:0000313" key="1">
    <source>
        <dbReference type="EMBL" id="MBY8917537.1"/>
    </source>
</evidence>
<proteinExistence type="predicted"/>
<dbReference type="Proteomes" id="UP000777661">
    <property type="component" value="Unassembled WGS sequence"/>
</dbReference>
<evidence type="ECO:0000313" key="2">
    <source>
        <dbReference type="Proteomes" id="UP000777661"/>
    </source>
</evidence>